<evidence type="ECO:0000256" key="2">
    <source>
        <dbReference type="SAM" id="SignalP"/>
    </source>
</evidence>
<keyword evidence="2" id="KW-0732">Signal</keyword>
<feature type="chain" id="PRO_5014573328" evidence="2">
    <location>
        <begin position="24"/>
        <end position="65"/>
    </location>
</feature>
<proteinExistence type="predicted"/>
<dbReference type="PaxDb" id="3880-AES96313"/>
<keyword evidence="1 3" id="KW-0812">Transmembrane</keyword>
<evidence type="ECO:0000313" key="4">
    <source>
        <dbReference type="EMBL" id="RHN55129.1"/>
    </source>
</evidence>
<evidence type="ECO:0000313" key="3">
    <source>
        <dbReference type="EMBL" id="AES96313.1"/>
    </source>
</evidence>
<feature type="signal peptide" evidence="2">
    <location>
        <begin position="1"/>
        <end position="23"/>
    </location>
</feature>
<accession>G7K468</accession>
<reference evidence="3 6" key="2">
    <citation type="journal article" date="2014" name="BMC Genomics">
        <title>An improved genome release (version Mt4.0) for the model legume Medicago truncatula.</title>
        <authorList>
            <person name="Tang H."/>
            <person name="Krishnakumar V."/>
            <person name="Bidwell S."/>
            <person name="Rosen B."/>
            <person name="Chan A."/>
            <person name="Zhou S."/>
            <person name="Gentzbittel L."/>
            <person name="Childs K.L."/>
            <person name="Yandell M."/>
            <person name="Gundlach H."/>
            <person name="Mayer K.F."/>
            <person name="Schwartz D.C."/>
            <person name="Town C.D."/>
        </authorList>
    </citation>
    <scope>GENOME REANNOTATION</scope>
    <source>
        <strain evidence="5 6">cv. Jemalong A17</strain>
    </source>
</reference>
<keyword evidence="1" id="KW-1133">Transmembrane helix</keyword>
<dbReference type="EMBL" id="PSQE01000005">
    <property type="protein sequence ID" value="RHN55129.1"/>
    <property type="molecule type" value="Genomic_DNA"/>
</dbReference>
<name>G7K468_MEDTR</name>
<evidence type="ECO:0000313" key="5">
    <source>
        <dbReference type="EnsemblPlants" id="AES96313"/>
    </source>
</evidence>
<feature type="transmembrane region" description="Helical" evidence="1">
    <location>
        <begin position="38"/>
        <end position="61"/>
    </location>
</feature>
<reference evidence="5" key="3">
    <citation type="submission" date="2015-04" db="UniProtKB">
        <authorList>
            <consortium name="EnsemblPlants"/>
        </authorList>
    </citation>
    <scope>IDENTIFICATION</scope>
    <source>
        <strain evidence="5">cv. Jemalong A17</strain>
    </source>
</reference>
<gene>
    <name evidence="3" type="ordered locus">MTR_5g035610</name>
    <name evidence="4" type="ORF">MtrunA17_Chr5g0414361</name>
</gene>
<dbReference type="Gramene" id="rna30261">
    <property type="protein sequence ID" value="RHN55129.1"/>
    <property type="gene ID" value="gene30261"/>
</dbReference>
<organism evidence="3 6">
    <name type="scientific">Medicago truncatula</name>
    <name type="common">Barrel medic</name>
    <name type="synonym">Medicago tribuloides</name>
    <dbReference type="NCBI Taxonomy" id="3880"/>
    <lineage>
        <taxon>Eukaryota</taxon>
        <taxon>Viridiplantae</taxon>
        <taxon>Streptophyta</taxon>
        <taxon>Embryophyta</taxon>
        <taxon>Tracheophyta</taxon>
        <taxon>Spermatophyta</taxon>
        <taxon>Magnoliopsida</taxon>
        <taxon>eudicotyledons</taxon>
        <taxon>Gunneridae</taxon>
        <taxon>Pentapetalae</taxon>
        <taxon>rosids</taxon>
        <taxon>fabids</taxon>
        <taxon>Fabales</taxon>
        <taxon>Fabaceae</taxon>
        <taxon>Papilionoideae</taxon>
        <taxon>50 kb inversion clade</taxon>
        <taxon>NPAAA clade</taxon>
        <taxon>Hologalegina</taxon>
        <taxon>IRL clade</taxon>
        <taxon>Trifolieae</taxon>
        <taxon>Medicago</taxon>
    </lineage>
</organism>
<reference evidence="7" key="4">
    <citation type="journal article" date="2018" name="Nat. Plants">
        <title>Whole-genome landscape of Medicago truncatula symbiotic genes.</title>
        <authorList>
            <person name="Pecrix Y."/>
            <person name="Staton S.E."/>
            <person name="Sallet E."/>
            <person name="Lelandais-Briere C."/>
            <person name="Moreau S."/>
            <person name="Carrere S."/>
            <person name="Blein T."/>
            <person name="Jardinaud M.F."/>
            <person name="Latrasse D."/>
            <person name="Zouine M."/>
            <person name="Zahm M."/>
            <person name="Kreplak J."/>
            <person name="Mayjonade B."/>
            <person name="Satge C."/>
            <person name="Perez M."/>
            <person name="Cauet S."/>
            <person name="Marande W."/>
            <person name="Chantry-Darmon C."/>
            <person name="Lopez-Roques C."/>
            <person name="Bouchez O."/>
            <person name="Berard A."/>
            <person name="Debelle F."/>
            <person name="Munos S."/>
            <person name="Bendahmane A."/>
            <person name="Berges H."/>
            <person name="Niebel A."/>
            <person name="Buitink J."/>
            <person name="Frugier F."/>
            <person name="Benhamed M."/>
            <person name="Crespi M."/>
            <person name="Gouzy J."/>
            <person name="Gamas P."/>
        </authorList>
    </citation>
    <scope>NUCLEOTIDE SEQUENCE [LARGE SCALE GENOMIC DNA]</scope>
    <source>
        <strain evidence="7">cv. Jemalong A17</strain>
    </source>
</reference>
<reference evidence="3 6" key="1">
    <citation type="journal article" date="2011" name="Nature">
        <title>The Medicago genome provides insight into the evolution of rhizobial symbioses.</title>
        <authorList>
            <person name="Young N.D."/>
            <person name="Debelle F."/>
            <person name="Oldroyd G.E."/>
            <person name="Geurts R."/>
            <person name="Cannon S.B."/>
            <person name="Udvardi M.K."/>
            <person name="Benedito V.A."/>
            <person name="Mayer K.F."/>
            <person name="Gouzy J."/>
            <person name="Schoof H."/>
            <person name="Van de Peer Y."/>
            <person name="Proost S."/>
            <person name="Cook D.R."/>
            <person name="Meyers B.C."/>
            <person name="Spannagl M."/>
            <person name="Cheung F."/>
            <person name="De Mita S."/>
            <person name="Krishnakumar V."/>
            <person name="Gundlach H."/>
            <person name="Zhou S."/>
            <person name="Mudge J."/>
            <person name="Bharti A.K."/>
            <person name="Murray J.D."/>
            <person name="Naoumkina M.A."/>
            <person name="Rosen B."/>
            <person name="Silverstein K.A."/>
            <person name="Tang H."/>
            <person name="Rombauts S."/>
            <person name="Zhao P.X."/>
            <person name="Zhou P."/>
            <person name="Barbe V."/>
            <person name="Bardou P."/>
            <person name="Bechner M."/>
            <person name="Bellec A."/>
            <person name="Berger A."/>
            <person name="Berges H."/>
            <person name="Bidwell S."/>
            <person name="Bisseling T."/>
            <person name="Choisne N."/>
            <person name="Couloux A."/>
            <person name="Denny R."/>
            <person name="Deshpande S."/>
            <person name="Dai X."/>
            <person name="Doyle J.J."/>
            <person name="Dudez A.M."/>
            <person name="Farmer A.D."/>
            <person name="Fouteau S."/>
            <person name="Franken C."/>
            <person name="Gibelin C."/>
            <person name="Gish J."/>
            <person name="Goldstein S."/>
            <person name="Gonzalez A.J."/>
            <person name="Green P.J."/>
            <person name="Hallab A."/>
            <person name="Hartog M."/>
            <person name="Hua A."/>
            <person name="Humphray S.J."/>
            <person name="Jeong D.H."/>
            <person name="Jing Y."/>
            <person name="Jocker A."/>
            <person name="Kenton S.M."/>
            <person name="Kim D.J."/>
            <person name="Klee K."/>
            <person name="Lai H."/>
            <person name="Lang C."/>
            <person name="Lin S."/>
            <person name="Macmil S.L."/>
            <person name="Magdelenat G."/>
            <person name="Matthews L."/>
            <person name="McCorrison J."/>
            <person name="Monaghan E.L."/>
            <person name="Mun J.H."/>
            <person name="Najar F.Z."/>
            <person name="Nicholson C."/>
            <person name="Noirot C."/>
            <person name="O'Bleness M."/>
            <person name="Paule C.R."/>
            <person name="Poulain J."/>
            <person name="Prion F."/>
            <person name="Qin B."/>
            <person name="Qu C."/>
            <person name="Retzel E.F."/>
            <person name="Riddle C."/>
            <person name="Sallet E."/>
            <person name="Samain S."/>
            <person name="Samson N."/>
            <person name="Sanders I."/>
            <person name="Saurat O."/>
            <person name="Scarpelli C."/>
            <person name="Schiex T."/>
            <person name="Segurens B."/>
            <person name="Severin A.J."/>
            <person name="Sherrier D.J."/>
            <person name="Shi R."/>
            <person name="Sims S."/>
            <person name="Singer S.R."/>
            <person name="Sinharoy S."/>
            <person name="Sterck L."/>
            <person name="Viollet A."/>
            <person name="Wang B.B."/>
            <person name="Wang K."/>
            <person name="Wang M."/>
            <person name="Wang X."/>
            <person name="Warfsmann J."/>
            <person name="Weissenbach J."/>
            <person name="White D.D."/>
            <person name="White J.D."/>
            <person name="Wiley G.B."/>
            <person name="Wincker P."/>
            <person name="Xing Y."/>
            <person name="Yang L."/>
            <person name="Yao Z."/>
            <person name="Ying F."/>
            <person name="Zhai J."/>
            <person name="Zhou L."/>
            <person name="Zuber A."/>
            <person name="Denarie J."/>
            <person name="Dixon R.A."/>
            <person name="May G.D."/>
            <person name="Schwartz D.C."/>
            <person name="Rogers J."/>
            <person name="Quetier F."/>
            <person name="Town C.D."/>
            <person name="Roe B.A."/>
        </authorList>
    </citation>
    <scope>NUCLEOTIDE SEQUENCE [LARGE SCALE GENOMIC DNA]</scope>
    <source>
        <strain evidence="3">A17</strain>
        <strain evidence="5 6">cv. Jemalong A17</strain>
    </source>
</reference>
<protein>
    <submittedName>
        <fullName evidence="3">Transmembrane protein, putative</fullName>
    </submittedName>
</protein>
<dbReference type="HOGENOM" id="CLU_190262_0_0_1"/>
<dbReference type="Proteomes" id="UP000002051">
    <property type="component" value="Chromosome 5"/>
</dbReference>
<dbReference type="Proteomes" id="UP000265566">
    <property type="component" value="Chromosome 5"/>
</dbReference>
<dbReference type="OMA" id="HHHMAPA"/>
<dbReference type="AlphaFoldDB" id="G7K468"/>
<evidence type="ECO:0000313" key="6">
    <source>
        <dbReference type="Proteomes" id="UP000002051"/>
    </source>
</evidence>
<evidence type="ECO:0000313" key="7">
    <source>
        <dbReference type="Proteomes" id="UP000265566"/>
    </source>
</evidence>
<keyword evidence="6" id="KW-1185">Reference proteome</keyword>
<reference evidence="4" key="5">
    <citation type="journal article" date="2018" name="Nat. Plants">
        <title>Whole-genome landscape of Medicago truncatula symbiotic genes.</title>
        <authorList>
            <person name="Pecrix Y."/>
            <person name="Gamas P."/>
            <person name="Carrere S."/>
        </authorList>
    </citation>
    <scope>NUCLEOTIDE SEQUENCE</scope>
    <source>
        <tissue evidence="4">Leaves</tissue>
    </source>
</reference>
<keyword evidence="1" id="KW-0472">Membrane</keyword>
<evidence type="ECO:0000256" key="1">
    <source>
        <dbReference type="SAM" id="Phobius"/>
    </source>
</evidence>
<dbReference type="EnsemblPlants" id="AES96313">
    <property type="protein sequence ID" value="AES96313"/>
    <property type="gene ID" value="MTR_5g035610"/>
</dbReference>
<dbReference type="EMBL" id="CM001221">
    <property type="protein sequence ID" value="AES96313.1"/>
    <property type="molecule type" value="Genomic_DNA"/>
</dbReference>
<sequence>MASQIKFSLFTIFIFVLAMVVAGHDGHVHSPAEAPSSFASSLNCHSVIGGFVPILIAILFARNGL</sequence>